<dbReference type="GO" id="GO:0005886">
    <property type="term" value="C:plasma membrane"/>
    <property type="evidence" value="ECO:0007669"/>
    <property type="project" value="UniProtKB-SubCell"/>
</dbReference>
<keyword evidence="4 7" id="KW-1133">Transmembrane helix</keyword>
<evidence type="ECO:0000256" key="6">
    <source>
        <dbReference type="SAM" id="MobiDB-lite"/>
    </source>
</evidence>
<reference evidence="10 11" key="1">
    <citation type="submission" date="2019-01" db="EMBL/GenBank/DDBJ databases">
        <title>A draft genome assembly of the solar-powered sea slug Elysia chlorotica.</title>
        <authorList>
            <person name="Cai H."/>
            <person name="Li Q."/>
            <person name="Fang X."/>
            <person name="Li J."/>
            <person name="Curtis N.E."/>
            <person name="Altenburger A."/>
            <person name="Shibata T."/>
            <person name="Feng M."/>
            <person name="Maeda T."/>
            <person name="Schwartz J.A."/>
            <person name="Shigenobu S."/>
            <person name="Lundholm N."/>
            <person name="Nishiyama T."/>
            <person name="Yang H."/>
            <person name="Hasebe M."/>
            <person name="Li S."/>
            <person name="Pierce S.K."/>
            <person name="Wang J."/>
        </authorList>
    </citation>
    <scope>NUCLEOTIDE SEQUENCE [LARGE SCALE GENOMIC DNA]</scope>
    <source>
        <strain evidence="10">EC2010</strain>
        <tissue evidence="10">Whole organism of an adult</tissue>
    </source>
</reference>
<protein>
    <recommendedName>
        <fullName evidence="9">G-protein coupled receptors family 1 profile domain-containing protein</fullName>
    </recommendedName>
</protein>
<evidence type="ECO:0000256" key="3">
    <source>
        <dbReference type="ARBA" id="ARBA00022692"/>
    </source>
</evidence>
<name>A0A433TE54_ELYCH</name>
<dbReference type="AlphaFoldDB" id="A0A433TE54"/>
<feature type="compositionally biased region" description="Basic and acidic residues" evidence="6">
    <location>
        <begin position="251"/>
        <end position="393"/>
    </location>
</feature>
<comment type="caution">
    <text evidence="10">The sequence shown here is derived from an EMBL/GenBank/DDBJ whole genome shotgun (WGS) entry which is preliminary data.</text>
</comment>
<dbReference type="EMBL" id="RQTK01000427">
    <property type="protein sequence ID" value="RUS79803.1"/>
    <property type="molecule type" value="Genomic_DNA"/>
</dbReference>
<feature type="region of interest" description="Disordered" evidence="6">
    <location>
        <begin position="148"/>
        <end position="393"/>
    </location>
</feature>
<feature type="transmembrane region" description="Helical" evidence="7">
    <location>
        <begin position="47"/>
        <end position="69"/>
    </location>
</feature>
<feature type="transmembrane region" description="Helical" evidence="7">
    <location>
        <begin position="944"/>
        <end position="968"/>
    </location>
</feature>
<evidence type="ECO:0000256" key="4">
    <source>
        <dbReference type="ARBA" id="ARBA00022989"/>
    </source>
</evidence>
<evidence type="ECO:0000313" key="10">
    <source>
        <dbReference type="EMBL" id="RUS79803.1"/>
    </source>
</evidence>
<keyword evidence="8" id="KW-0732">Signal</keyword>
<dbReference type="OrthoDB" id="8964719at2759"/>
<keyword evidence="3 7" id="KW-0812">Transmembrane</keyword>
<keyword evidence="2" id="KW-1003">Cell membrane</keyword>
<feature type="region of interest" description="Disordered" evidence="6">
    <location>
        <begin position="868"/>
        <end position="904"/>
    </location>
</feature>
<feature type="compositionally biased region" description="Polar residues" evidence="6">
    <location>
        <begin position="154"/>
        <end position="170"/>
    </location>
</feature>
<feature type="compositionally biased region" description="Basic and acidic residues" evidence="6">
    <location>
        <begin position="567"/>
        <end position="578"/>
    </location>
</feature>
<feature type="compositionally biased region" description="Basic and acidic residues" evidence="6">
    <location>
        <begin position="171"/>
        <end position="185"/>
    </location>
</feature>
<dbReference type="PROSITE" id="PS50262">
    <property type="entry name" value="G_PROTEIN_RECEP_F1_2"/>
    <property type="match status" value="1"/>
</dbReference>
<feature type="compositionally biased region" description="Low complexity" evidence="6">
    <location>
        <begin position="892"/>
        <end position="903"/>
    </location>
</feature>
<comment type="subcellular location">
    <subcellularLocation>
        <location evidence="1">Cell membrane</location>
        <topology evidence="1">Multi-pass membrane protein</topology>
    </subcellularLocation>
</comment>
<keyword evidence="5 7" id="KW-0472">Membrane</keyword>
<dbReference type="SUPFAM" id="SSF81321">
    <property type="entry name" value="Family A G protein-coupled receptor-like"/>
    <property type="match status" value="2"/>
</dbReference>
<dbReference type="Gene3D" id="1.20.1070.10">
    <property type="entry name" value="Rhodopsin 7-helix transmembrane proteins"/>
    <property type="match status" value="2"/>
</dbReference>
<evidence type="ECO:0000313" key="11">
    <source>
        <dbReference type="Proteomes" id="UP000271974"/>
    </source>
</evidence>
<dbReference type="Proteomes" id="UP000271974">
    <property type="component" value="Unassembled WGS sequence"/>
</dbReference>
<sequence>MALILVTWCLSLLYGTVPLYTSHAPAPLLRCVPTQVLARAYFLHANSATFLLSCLVILSCYLQIARVFFRHRRQIVQLRPAHVRPDVRTRPQNSHVSESGVHLGAVVSEAQRAESLNGQRAGSLSELRAESLNGQRAESLSELRAESLNEQRAESLNGQRAESLSGQRVESLNEQRAESLSELRAESLNGQRAESLNEQRAESLNEERAESLNEQRAESLNEQRVESLGEKKAETLSELRAESLNGQRAESLNEQRAESLGEKKAESLSELRAESLHGQRAESLNEQRAESLNEQRAESLNDQRAEILNDQRAESLNEKKAETLSEKRAGSLNEQRAESLNEQRVESLGEQRAETLSEQRAESLSEQRAESLSEQRAESLSEQRAETLNDQRAESLNEQRTEVLCSNGKELVEQRLDLGEIIVPDFKPDDTAAIQFGRPSAKVQSIPAAATGDVTIDLSPSQGSEIINTTTYLSLSQGSEIINTTTYLSLRQGSEMKETTADVPAGEESEIEDFISSMLRLQESEPRYATAGRRASGESEARAITAGRRASGESEARDVTAGGSTGEENKKVRARRPDAQGNSIIGFSDEEVPGIPDSGLASDLPSHRAKDNPCCGSAGHPDDLELTSEDITSASLPSACSLCVAVQMGRWDSLLRTPLTACSAAAATPAPSLELDAGVKPGRMTSILEQGRLAGSDACLCPKHLVNTGNTFIAGLEVCGEVRIATMIPNKTMAEMLEEKQDNPLNSCFEDCANETDIIGVRADEVNGSLTFSLQKNGKANPKDVPASDVDNHQRDYRTKITVRDDFRESPPSTGLTRLDSRDHTTAISFSEPSGDHAFLAGHTSTVTSFTDISGQCYNDLHSHGFKNTTRASPGFRRGEPMSPPRLPSPTPGRSSSPPAGSGHDIPSRLRAARFLATVCGIFMLCWTPLVLSVLAYYTMGGTFQAISACTTLAVINSAVNFFIYAAANKDFRHAFKVLLCGR</sequence>
<evidence type="ECO:0000256" key="5">
    <source>
        <dbReference type="ARBA" id="ARBA00023136"/>
    </source>
</evidence>
<accession>A0A433TE54</accession>
<evidence type="ECO:0000256" key="8">
    <source>
        <dbReference type="SAM" id="SignalP"/>
    </source>
</evidence>
<dbReference type="CDD" id="cd00637">
    <property type="entry name" value="7tm_classA_rhodopsin-like"/>
    <property type="match status" value="1"/>
</dbReference>
<evidence type="ECO:0000256" key="1">
    <source>
        <dbReference type="ARBA" id="ARBA00004651"/>
    </source>
</evidence>
<evidence type="ECO:0000259" key="9">
    <source>
        <dbReference type="PROSITE" id="PS50262"/>
    </source>
</evidence>
<dbReference type="PANTHER" id="PTHR22750">
    <property type="entry name" value="G-PROTEIN COUPLED RECEPTOR"/>
    <property type="match status" value="1"/>
</dbReference>
<evidence type="ECO:0000256" key="7">
    <source>
        <dbReference type="SAM" id="Phobius"/>
    </source>
</evidence>
<dbReference type="InterPro" id="IPR017452">
    <property type="entry name" value="GPCR_Rhodpsn_7TM"/>
</dbReference>
<evidence type="ECO:0000256" key="2">
    <source>
        <dbReference type="ARBA" id="ARBA00022475"/>
    </source>
</evidence>
<feature type="region of interest" description="Disordered" evidence="6">
    <location>
        <begin position="525"/>
        <end position="595"/>
    </location>
</feature>
<gene>
    <name evidence="10" type="ORF">EGW08_012450</name>
</gene>
<proteinExistence type="predicted"/>
<organism evidence="10 11">
    <name type="scientific">Elysia chlorotica</name>
    <name type="common">Eastern emerald elysia</name>
    <name type="synonym">Sea slug</name>
    <dbReference type="NCBI Taxonomy" id="188477"/>
    <lineage>
        <taxon>Eukaryota</taxon>
        <taxon>Metazoa</taxon>
        <taxon>Spiralia</taxon>
        <taxon>Lophotrochozoa</taxon>
        <taxon>Mollusca</taxon>
        <taxon>Gastropoda</taxon>
        <taxon>Heterobranchia</taxon>
        <taxon>Euthyneura</taxon>
        <taxon>Panpulmonata</taxon>
        <taxon>Sacoglossa</taxon>
        <taxon>Placobranchoidea</taxon>
        <taxon>Plakobranchidae</taxon>
        <taxon>Elysia</taxon>
    </lineage>
</organism>
<feature type="compositionally biased region" description="Pro residues" evidence="6">
    <location>
        <begin position="882"/>
        <end position="891"/>
    </location>
</feature>
<keyword evidence="11" id="KW-1185">Reference proteome</keyword>
<feature type="compositionally biased region" description="Basic and acidic residues" evidence="6">
    <location>
        <begin position="195"/>
        <end position="241"/>
    </location>
</feature>
<feature type="domain" description="G-protein coupled receptors family 1 profile" evidence="9">
    <location>
        <begin position="908"/>
        <end position="965"/>
    </location>
</feature>
<feature type="chain" id="PRO_5019022060" description="G-protein coupled receptors family 1 profile domain-containing protein" evidence="8">
    <location>
        <begin position="19"/>
        <end position="983"/>
    </location>
</feature>
<feature type="signal peptide" evidence="8">
    <location>
        <begin position="1"/>
        <end position="18"/>
    </location>
</feature>
<dbReference type="STRING" id="188477.A0A433TE54"/>
<feature type="transmembrane region" description="Helical" evidence="7">
    <location>
        <begin position="915"/>
        <end position="938"/>
    </location>
</feature>